<dbReference type="AlphaFoldDB" id="A0AA38C7I0"/>
<sequence>DSVKVVLLLFREEEKSEGLKVVKDFIVELEKWVSVITDGRSSGNRGSTPVVLEDELKEFIYVVPDEIPDGVQRIW</sequence>
<proteinExistence type="predicted"/>
<comment type="caution">
    <text evidence="1">The sequence shown here is derived from an EMBL/GenBank/DDBJ whole genome shotgun (WGS) entry which is preliminary data.</text>
</comment>
<organism evidence="1 2">
    <name type="scientific">Taxus chinensis</name>
    <name type="common">Chinese yew</name>
    <name type="synonym">Taxus wallichiana var. chinensis</name>
    <dbReference type="NCBI Taxonomy" id="29808"/>
    <lineage>
        <taxon>Eukaryota</taxon>
        <taxon>Viridiplantae</taxon>
        <taxon>Streptophyta</taxon>
        <taxon>Embryophyta</taxon>
        <taxon>Tracheophyta</taxon>
        <taxon>Spermatophyta</taxon>
        <taxon>Pinopsida</taxon>
        <taxon>Pinidae</taxon>
        <taxon>Conifers II</taxon>
        <taxon>Cupressales</taxon>
        <taxon>Taxaceae</taxon>
        <taxon>Taxus</taxon>
    </lineage>
</organism>
<reference evidence="1 2" key="1">
    <citation type="journal article" date="2021" name="Nat. Plants">
        <title>The Taxus genome provides insights into paclitaxel biosynthesis.</title>
        <authorList>
            <person name="Xiong X."/>
            <person name="Gou J."/>
            <person name="Liao Q."/>
            <person name="Li Y."/>
            <person name="Zhou Q."/>
            <person name="Bi G."/>
            <person name="Li C."/>
            <person name="Du R."/>
            <person name="Wang X."/>
            <person name="Sun T."/>
            <person name="Guo L."/>
            <person name="Liang H."/>
            <person name="Lu P."/>
            <person name="Wu Y."/>
            <person name="Zhang Z."/>
            <person name="Ro D.K."/>
            <person name="Shang Y."/>
            <person name="Huang S."/>
            <person name="Yan J."/>
        </authorList>
    </citation>
    <scope>NUCLEOTIDE SEQUENCE [LARGE SCALE GENOMIC DNA]</scope>
    <source>
        <strain evidence="1">Ta-2019</strain>
    </source>
</reference>
<feature type="non-terminal residue" evidence="1">
    <location>
        <position position="75"/>
    </location>
</feature>
<protein>
    <submittedName>
        <fullName evidence="1">Uncharacterized protein</fullName>
    </submittedName>
</protein>
<gene>
    <name evidence="1" type="ORF">KI387_040840</name>
</gene>
<accession>A0AA38C7I0</accession>
<evidence type="ECO:0000313" key="1">
    <source>
        <dbReference type="EMBL" id="KAH9293956.1"/>
    </source>
</evidence>
<keyword evidence="2" id="KW-1185">Reference proteome</keyword>
<dbReference type="EMBL" id="JAHRHJ020000546">
    <property type="protein sequence ID" value="KAH9293956.1"/>
    <property type="molecule type" value="Genomic_DNA"/>
</dbReference>
<feature type="non-terminal residue" evidence="1">
    <location>
        <position position="1"/>
    </location>
</feature>
<dbReference type="Proteomes" id="UP000824469">
    <property type="component" value="Unassembled WGS sequence"/>
</dbReference>
<evidence type="ECO:0000313" key="2">
    <source>
        <dbReference type="Proteomes" id="UP000824469"/>
    </source>
</evidence>
<name>A0AA38C7I0_TAXCH</name>